<keyword evidence="3" id="KW-0963">Cytoplasm</keyword>
<feature type="domain" description="Plectin/eS10 N-terminal" evidence="7">
    <location>
        <begin position="3"/>
        <end position="94"/>
    </location>
</feature>
<gene>
    <name evidence="9" type="primary">LOC105142800</name>
</gene>
<evidence type="ECO:0000256" key="3">
    <source>
        <dbReference type="ARBA" id="ARBA00022490"/>
    </source>
</evidence>
<proteinExistence type="inferred from homology"/>
<dbReference type="FunFam" id="1.10.10.10:FF:000025">
    <property type="entry name" value="40S ribosomal protein S10"/>
    <property type="match status" value="1"/>
</dbReference>
<dbReference type="GO" id="GO:0003723">
    <property type="term" value="F:RNA binding"/>
    <property type="evidence" value="ECO:0007669"/>
    <property type="project" value="TreeGrafter"/>
</dbReference>
<evidence type="ECO:0000259" key="7">
    <source>
        <dbReference type="Pfam" id="PF03501"/>
    </source>
</evidence>
<dbReference type="InterPro" id="IPR036388">
    <property type="entry name" value="WH-like_DNA-bd_sf"/>
</dbReference>
<dbReference type="PANTHER" id="PTHR12146">
    <property type="entry name" value="40S RIBOSOMAL PROTEIN S10"/>
    <property type="match status" value="1"/>
</dbReference>
<sequence length="216" mass="24199">MIIPEKNRREISKYLFQEGVCYAKKDFNLAKHPEIDVPNLQVIKLMQSFKSKEYVRETFAWMYYYWYLTNDGIEFLRTYLNLPSEIVPATLKKQAKPAGGRPFGGPPGDRPRGPPRFEGDRPRFGDRDGYRGGPRGGEGGEKGGAPADYQPAFRGSFRALVEGRALVVEEEVMGQHNLVLLALLEGLANPSIPLCFYLTSGAELRNILSPCSLLAI</sequence>
<keyword evidence="5" id="KW-0687">Ribonucleoprotein</keyword>
<dbReference type="GO" id="GO:0003735">
    <property type="term" value="F:structural constituent of ribosome"/>
    <property type="evidence" value="ECO:0007669"/>
    <property type="project" value="TreeGrafter"/>
</dbReference>
<feature type="region of interest" description="Disordered" evidence="6">
    <location>
        <begin position="93"/>
        <end position="147"/>
    </location>
</feature>
<dbReference type="Pfam" id="PF03501">
    <property type="entry name" value="S10_plectin"/>
    <property type="match status" value="1"/>
</dbReference>
<comment type="similarity">
    <text evidence="2">Belongs to the eukaryotic ribosomal protein eS10 family.</text>
</comment>
<keyword evidence="4" id="KW-0689">Ribosomal protein</keyword>
<accession>A0AAJ6VJG3</accession>
<dbReference type="Proteomes" id="UP000694918">
    <property type="component" value="Unplaced"/>
</dbReference>
<evidence type="ECO:0000256" key="6">
    <source>
        <dbReference type="SAM" id="MobiDB-lite"/>
    </source>
</evidence>
<dbReference type="RefSeq" id="XP_011048898.1">
    <property type="nucleotide sequence ID" value="XM_011050596.1"/>
</dbReference>
<evidence type="ECO:0000313" key="8">
    <source>
        <dbReference type="Proteomes" id="UP000694918"/>
    </source>
</evidence>
<evidence type="ECO:0000256" key="5">
    <source>
        <dbReference type="ARBA" id="ARBA00023274"/>
    </source>
</evidence>
<dbReference type="Gene3D" id="1.10.10.10">
    <property type="entry name" value="Winged helix-like DNA-binding domain superfamily/Winged helix DNA-binding domain"/>
    <property type="match status" value="1"/>
</dbReference>
<organism evidence="8 9">
    <name type="scientific">Populus euphratica</name>
    <name type="common">Euphrates poplar</name>
    <dbReference type="NCBI Taxonomy" id="75702"/>
    <lineage>
        <taxon>Eukaryota</taxon>
        <taxon>Viridiplantae</taxon>
        <taxon>Streptophyta</taxon>
        <taxon>Embryophyta</taxon>
        <taxon>Tracheophyta</taxon>
        <taxon>Spermatophyta</taxon>
        <taxon>Magnoliopsida</taxon>
        <taxon>eudicotyledons</taxon>
        <taxon>Gunneridae</taxon>
        <taxon>Pentapetalae</taxon>
        <taxon>rosids</taxon>
        <taxon>fabids</taxon>
        <taxon>Malpighiales</taxon>
        <taxon>Salicaceae</taxon>
        <taxon>Saliceae</taxon>
        <taxon>Populus</taxon>
    </lineage>
</organism>
<dbReference type="InterPro" id="IPR005326">
    <property type="entry name" value="Plectin_eS10_N"/>
</dbReference>
<dbReference type="AlphaFoldDB" id="A0AAJ6VJG3"/>
<dbReference type="KEGG" id="peu:105142800"/>
<dbReference type="PANTHER" id="PTHR12146:SF27">
    <property type="entry name" value="SMALL RIBOSOMAL SUBUNIT PROTEIN ES10X"/>
    <property type="match status" value="1"/>
</dbReference>
<evidence type="ECO:0000256" key="4">
    <source>
        <dbReference type="ARBA" id="ARBA00022980"/>
    </source>
</evidence>
<comment type="subcellular location">
    <subcellularLocation>
        <location evidence="1">Cytoplasm</location>
    </subcellularLocation>
</comment>
<protein>
    <submittedName>
        <fullName evidence="9">40S ribosomal protein S10-1-like isoform X1</fullName>
    </submittedName>
</protein>
<dbReference type="InterPro" id="IPR037447">
    <property type="entry name" value="Ribosomal_eS10"/>
</dbReference>
<keyword evidence="8" id="KW-1185">Reference proteome</keyword>
<evidence type="ECO:0000256" key="1">
    <source>
        <dbReference type="ARBA" id="ARBA00004496"/>
    </source>
</evidence>
<evidence type="ECO:0000256" key="2">
    <source>
        <dbReference type="ARBA" id="ARBA00007278"/>
    </source>
</evidence>
<feature type="compositionally biased region" description="Basic and acidic residues" evidence="6">
    <location>
        <begin position="109"/>
        <end position="130"/>
    </location>
</feature>
<dbReference type="GO" id="GO:0022627">
    <property type="term" value="C:cytosolic small ribosomal subunit"/>
    <property type="evidence" value="ECO:0007669"/>
    <property type="project" value="TreeGrafter"/>
</dbReference>
<dbReference type="GeneID" id="105142800"/>
<name>A0AAJ6VJG3_POPEU</name>
<reference evidence="9" key="1">
    <citation type="submission" date="2025-08" db="UniProtKB">
        <authorList>
            <consortium name="RefSeq"/>
        </authorList>
    </citation>
    <scope>IDENTIFICATION</scope>
</reference>
<evidence type="ECO:0000313" key="9">
    <source>
        <dbReference type="RefSeq" id="XP_011048898.1"/>
    </source>
</evidence>